<dbReference type="OMA" id="FQETHIA"/>
<evidence type="ECO:0000259" key="13">
    <source>
        <dbReference type="Pfam" id="PF03372"/>
    </source>
</evidence>
<dbReference type="GO" id="GO:0008081">
    <property type="term" value="F:phosphoric diester hydrolase activity"/>
    <property type="evidence" value="ECO:0007669"/>
    <property type="project" value="TreeGrafter"/>
</dbReference>
<proteinExistence type="inferred from homology"/>
<feature type="region of interest" description="Disordered" evidence="12">
    <location>
        <begin position="1"/>
        <end position="42"/>
    </location>
</feature>
<feature type="domain" description="Endonuclease/exonuclease/phosphatase" evidence="13">
    <location>
        <begin position="62"/>
        <end position="283"/>
    </location>
</feature>
<comment type="cofactor">
    <cofactor evidence="10">
        <name>Mg(2+)</name>
        <dbReference type="ChEBI" id="CHEBI:18420"/>
    </cofactor>
    <cofactor evidence="10">
        <name>Mn(2+)</name>
        <dbReference type="ChEBI" id="CHEBI:29035"/>
    </cofactor>
    <text evidence="10">Probably binds two magnesium or manganese ions per subunit.</text>
</comment>
<keyword evidence="7 10" id="KW-0460">Magnesium</keyword>
<evidence type="ECO:0000313" key="14">
    <source>
        <dbReference type="Ensembl" id="ENSPMRP00000036528.1"/>
    </source>
</evidence>
<keyword evidence="5" id="KW-0227">DNA damage</keyword>
<feature type="site" description="Important for catalytic activity" evidence="11">
    <location>
        <position position="283"/>
    </location>
</feature>
<dbReference type="PANTHER" id="PTHR22748:SF27">
    <property type="entry name" value="DNA-(APURINIC OR APYRIMIDINIC SITE) ENDONUCLEASE 2"/>
    <property type="match status" value="1"/>
</dbReference>
<feature type="compositionally biased region" description="Basic and acidic residues" evidence="12">
    <location>
        <begin position="9"/>
        <end position="24"/>
    </location>
</feature>
<feature type="binding site" evidence="10">
    <location>
        <position position="194"/>
    </location>
    <ligand>
        <name>Mg(2+)</name>
        <dbReference type="ChEBI" id="CHEBI:18420"/>
        <label>1</label>
    </ligand>
</feature>
<protein>
    <recommendedName>
        <fullName evidence="3">exodeoxyribonuclease III</fullName>
        <ecNumber evidence="3">3.1.11.2</ecNumber>
    </recommendedName>
</protein>
<comment type="similarity">
    <text evidence="2">Belongs to the DNA repair enzymes AP/ExoA family.</text>
</comment>
<dbReference type="GO" id="GO:0008311">
    <property type="term" value="F:double-stranded DNA 3'-5' DNA exonuclease activity"/>
    <property type="evidence" value="ECO:0007669"/>
    <property type="project" value="UniProtKB-EC"/>
</dbReference>
<evidence type="ECO:0000256" key="9">
    <source>
        <dbReference type="PIRSR" id="PIRSR604808-1"/>
    </source>
</evidence>
<feature type="site" description="Important for catalytic activity" evidence="11">
    <location>
        <position position="258"/>
    </location>
</feature>
<evidence type="ECO:0000313" key="15">
    <source>
        <dbReference type="Proteomes" id="UP000472272"/>
    </source>
</evidence>
<dbReference type="InterPro" id="IPR036691">
    <property type="entry name" value="Endo/exonu/phosph_ase_sf"/>
</dbReference>
<comment type="catalytic activity">
    <reaction evidence="1">
        <text>Exonucleolytic cleavage in the 3'- to 5'-direction to yield nucleoside 5'-phosphates.</text>
        <dbReference type="EC" id="3.1.11.2"/>
    </reaction>
</comment>
<evidence type="ECO:0000256" key="3">
    <source>
        <dbReference type="ARBA" id="ARBA00012115"/>
    </source>
</evidence>
<evidence type="ECO:0000256" key="2">
    <source>
        <dbReference type="ARBA" id="ARBA00007092"/>
    </source>
</evidence>
<feature type="active site" description="Proton donor/acceptor" evidence="9">
    <location>
        <position position="194"/>
    </location>
</feature>
<dbReference type="PANTHER" id="PTHR22748">
    <property type="entry name" value="AP ENDONUCLEASE"/>
    <property type="match status" value="1"/>
</dbReference>
<dbReference type="SUPFAM" id="SSF56219">
    <property type="entry name" value="DNase I-like"/>
    <property type="match status" value="1"/>
</dbReference>
<evidence type="ECO:0000256" key="4">
    <source>
        <dbReference type="ARBA" id="ARBA00022723"/>
    </source>
</evidence>
<dbReference type="Proteomes" id="UP000472272">
    <property type="component" value="Unplaced"/>
</dbReference>
<reference evidence="14" key="2">
    <citation type="submission" date="2025-09" db="UniProtKB">
        <authorList>
            <consortium name="Ensembl"/>
        </authorList>
    </citation>
    <scope>IDENTIFICATION</scope>
</reference>
<evidence type="ECO:0000256" key="6">
    <source>
        <dbReference type="ARBA" id="ARBA00022801"/>
    </source>
</evidence>
<evidence type="ECO:0000256" key="8">
    <source>
        <dbReference type="ARBA" id="ARBA00023204"/>
    </source>
</evidence>
<feature type="binding site" evidence="10">
    <location>
        <position position="282"/>
    </location>
    <ligand>
        <name>Mg(2+)</name>
        <dbReference type="ChEBI" id="CHEBI:18420"/>
        <label>1</label>
    </ligand>
</feature>
<dbReference type="GO" id="GO:0005634">
    <property type="term" value="C:nucleus"/>
    <property type="evidence" value="ECO:0007669"/>
    <property type="project" value="TreeGrafter"/>
</dbReference>
<dbReference type="GO" id="GO:0003906">
    <property type="term" value="F:DNA-(apurinic or apyrimidinic site) endonuclease activity"/>
    <property type="evidence" value="ECO:0007669"/>
    <property type="project" value="TreeGrafter"/>
</dbReference>
<dbReference type="Pfam" id="PF03372">
    <property type="entry name" value="Exo_endo_phos"/>
    <property type="match status" value="1"/>
</dbReference>
<dbReference type="InterPro" id="IPR004808">
    <property type="entry name" value="AP_endonuc_1"/>
</dbReference>
<keyword evidence="10" id="KW-0464">Manganese</keyword>
<accession>A0A670KGI2</accession>
<keyword evidence="8" id="KW-0234">DNA repair</keyword>
<keyword evidence="4 10" id="KW-0479">Metal-binding</keyword>
<feature type="active site" description="Proton acceptor" evidence="9">
    <location>
        <position position="283"/>
    </location>
</feature>
<name>A0A670KGI2_PODMU</name>
<evidence type="ECO:0000256" key="5">
    <source>
        <dbReference type="ARBA" id="ARBA00022763"/>
    </source>
</evidence>
<feature type="binding site" evidence="10">
    <location>
        <position position="283"/>
    </location>
    <ligand>
        <name>Mg(2+)</name>
        <dbReference type="ChEBI" id="CHEBI:18420"/>
        <label>1</label>
    </ligand>
</feature>
<feature type="binding site" evidence="10">
    <location>
        <position position="196"/>
    </location>
    <ligand>
        <name>Mg(2+)</name>
        <dbReference type="ChEBI" id="CHEBI:18420"/>
        <label>1</label>
    </ligand>
</feature>
<feature type="binding site" evidence="10">
    <location>
        <position position="65"/>
    </location>
    <ligand>
        <name>Mg(2+)</name>
        <dbReference type="ChEBI" id="CHEBI:18420"/>
        <label>1</label>
    </ligand>
</feature>
<keyword evidence="6" id="KW-0378">Hydrolase</keyword>
<feature type="site" description="Transition state stabilizer" evidence="11">
    <location>
        <position position="196"/>
    </location>
</feature>
<evidence type="ECO:0000256" key="1">
    <source>
        <dbReference type="ARBA" id="ARBA00000493"/>
    </source>
</evidence>
<feature type="active site" evidence="9">
    <location>
        <position position="164"/>
    </location>
</feature>
<evidence type="ECO:0000256" key="11">
    <source>
        <dbReference type="PIRSR" id="PIRSR604808-3"/>
    </source>
</evidence>
<dbReference type="GO" id="GO:0006284">
    <property type="term" value="P:base-excision repair"/>
    <property type="evidence" value="ECO:0007669"/>
    <property type="project" value="TreeGrafter"/>
</dbReference>
<dbReference type="GeneTree" id="ENSGT00950000183016"/>
<dbReference type="InterPro" id="IPR005135">
    <property type="entry name" value="Endo/exonuclease/phosphatase"/>
</dbReference>
<organism evidence="14 15">
    <name type="scientific">Podarcis muralis</name>
    <name type="common">Wall lizard</name>
    <name type="synonym">Lacerta muralis</name>
    <dbReference type="NCBI Taxonomy" id="64176"/>
    <lineage>
        <taxon>Eukaryota</taxon>
        <taxon>Metazoa</taxon>
        <taxon>Chordata</taxon>
        <taxon>Craniata</taxon>
        <taxon>Vertebrata</taxon>
        <taxon>Euteleostomi</taxon>
        <taxon>Lepidosauria</taxon>
        <taxon>Squamata</taxon>
        <taxon>Bifurcata</taxon>
        <taxon>Unidentata</taxon>
        <taxon>Episquamata</taxon>
        <taxon>Laterata</taxon>
        <taxon>Lacertibaenia</taxon>
        <taxon>Lacertidae</taxon>
        <taxon>Podarcis</taxon>
    </lineage>
</organism>
<reference evidence="14" key="1">
    <citation type="submission" date="2025-08" db="UniProtKB">
        <authorList>
            <consortium name="Ensembl"/>
        </authorList>
    </citation>
    <scope>IDENTIFICATION</scope>
</reference>
<dbReference type="Ensembl" id="ENSPMRT00000038697.1">
    <property type="protein sequence ID" value="ENSPMRP00000036528.1"/>
    <property type="gene ID" value="ENSPMRG00000023564.1"/>
</dbReference>
<evidence type="ECO:0000256" key="7">
    <source>
        <dbReference type="ARBA" id="ARBA00022842"/>
    </source>
</evidence>
<dbReference type="AlphaFoldDB" id="A0A670KGI2"/>
<evidence type="ECO:0000256" key="10">
    <source>
        <dbReference type="PIRSR" id="PIRSR604808-2"/>
    </source>
</evidence>
<keyword evidence="15" id="KW-1185">Reference proteome</keyword>
<feature type="compositionally biased region" description="Acidic residues" evidence="12">
    <location>
        <begin position="30"/>
        <end position="42"/>
    </location>
</feature>
<evidence type="ECO:0000256" key="12">
    <source>
        <dbReference type="SAM" id="MobiDB-lite"/>
    </source>
</evidence>
<dbReference type="Gene3D" id="3.60.10.10">
    <property type="entry name" value="Endonuclease/exonuclease/phosphatase"/>
    <property type="match status" value="1"/>
</dbReference>
<feature type="binding site" evidence="10">
    <location>
        <position position="94"/>
    </location>
    <ligand>
        <name>Mg(2+)</name>
        <dbReference type="ChEBI" id="CHEBI:18420"/>
        <label>1</label>
    </ligand>
</feature>
<dbReference type="GO" id="GO:0046872">
    <property type="term" value="F:metal ion binding"/>
    <property type="evidence" value="ECO:0007669"/>
    <property type="project" value="UniProtKB-KW"/>
</dbReference>
<dbReference type="EC" id="3.1.11.2" evidence="3"/>
<dbReference type="CDD" id="cd09076">
    <property type="entry name" value="L1-EN"/>
    <property type="match status" value="1"/>
</dbReference>
<sequence length="293" mass="33756">MAGSKRGRDKGEEKREGSTKDQGERGLNSGDEDEEAAVGEGAVEEEGLLGNKGITLDTLKFLSWNVNGLNEKIKRNKIQKAIRNKKYDVICFQETHIAKRHRHILVNKKLGVEFVNSDVNKKKGVVIYAKERWEPKQICKDEEGRILGIQLNFRGERINVVSVYAPNAKSTEFFGKLESMLLELEPYKLILLGDWNGVPTPSIDRSENQRNANRGKLPNSFNELVENLDLIDIWRHRNPTTKQFTHYSEPHQSWGRIDQIWVTRAMVWRVKRCEILPRTLSDHCPLILEIKMN</sequence>